<dbReference type="GO" id="GO:0016887">
    <property type="term" value="F:ATP hydrolysis activity"/>
    <property type="evidence" value="ECO:0007669"/>
    <property type="project" value="InterPro"/>
</dbReference>
<evidence type="ECO:0000256" key="10">
    <source>
        <dbReference type="ARBA" id="ARBA00043264"/>
    </source>
</evidence>
<dbReference type="SUPFAM" id="SSF90123">
    <property type="entry name" value="ABC transporter transmembrane region"/>
    <property type="match status" value="1"/>
</dbReference>
<dbReference type="GO" id="GO:0006508">
    <property type="term" value="P:proteolysis"/>
    <property type="evidence" value="ECO:0007669"/>
    <property type="project" value="InterPro"/>
</dbReference>
<feature type="domain" description="ABC transmembrane type-1" evidence="13">
    <location>
        <begin position="171"/>
        <end position="452"/>
    </location>
</feature>
<dbReference type="GO" id="GO:0140359">
    <property type="term" value="F:ABC-type transporter activity"/>
    <property type="evidence" value="ECO:0007669"/>
    <property type="project" value="InterPro"/>
</dbReference>
<organism evidence="15 16">
    <name type="scientific">Elstera litoralis</name>
    <dbReference type="NCBI Taxonomy" id="552518"/>
    <lineage>
        <taxon>Bacteria</taxon>
        <taxon>Pseudomonadati</taxon>
        <taxon>Pseudomonadota</taxon>
        <taxon>Alphaproteobacteria</taxon>
        <taxon>Rhodospirillales</taxon>
        <taxon>Rhodospirillaceae</taxon>
        <taxon>Elstera</taxon>
    </lineage>
</organism>
<dbReference type="PROSITE" id="PS50990">
    <property type="entry name" value="PEPTIDASE_C39"/>
    <property type="match status" value="1"/>
</dbReference>
<dbReference type="Gene3D" id="3.40.50.300">
    <property type="entry name" value="P-loop containing nucleotide triphosphate hydrolases"/>
    <property type="match status" value="1"/>
</dbReference>
<feature type="transmembrane region" description="Helical" evidence="11">
    <location>
        <begin position="170"/>
        <end position="194"/>
    </location>
</feature>
<evidence type="ECO:0000313" key="15">
    <source>
        <dbReference type="EMBL" id="KJV09947.1"/>
    </source>
</evidence>
<protein>
    <recommendedName>
        <fullName evidence="17">ABC transporter</fullName>
    </recommendedName>
</protein>
<dbReference type="AlphaFoldDB" id="A0A0F3ITJ8"/>
<comment type="caution">
    <text evidence="15">The sequence shown here is derived from an EMBL/GenBank/DDBJ whole genome shotgun (WGS) entry which is preliminary data.</text>
</comment>
<dbReference type="InterPro" id="IPR027417">
    <property type="entry name" value="P-loop_NTPase"/>
</dbReference>
<dbReference type="SMART" id="SM00382">
    <property type="entry name" value="AAA"/>
    <property type="match status" value="1"/>
</dbReference>
<dbReference type="PANTHER" id="PTHR24221:SF654">
    <property type="entry name" value="ATP-BINDING CASSETTE SUB-FAMILY B MEMBER 6"/>
    <property type="match status" value="1"/>
</dbReference>
<dbReference type="GO" id="GO:0008233">
    <property type="term" value="F:peptidase activity"/>
    <property type="evidence" value="ECO:0007669"/>
    <property type="project" value="InterPro"/>
</dbReference>
<keyword evidence="2" id="KW-0813">Transport</keyword>
<evidence type="ECO:0000256" key="4">
    <source>
        <dbReference type="ARBA" id="ARBA00022692"/>
    </source>
</evidence>
<dbReference type="GO" id="GO:0034040">
    <property type="term" value="F:ATPase-coupled lipid transmembrane transporter activity"/>
    <property type="evidence" value="ECO:0007669"/>
    <property type="project" value="TreeGrafter"/>
</dbReference>
<keyword evidence="10" id="KW-0080">Bacteriocin transport</keyword>
<dbReference type="GO" id="GO:0005524">
    <property type="term" value="F:ATP binding"/>
    <property type="evidence" value="ECO:0007669"/>
    <property type="project" value="UniProtKB-KW"/>
</dbReference>
<dbReference type="GO" id="GO:0005886">
    <property type="term" value="C:plasma membrane"/>
    <property type="evidence" value="ECO:0007669"/>
    <property type="project" value="UniProtKB-SubCell"/>
</dbReference>
<keyword evidence="16" id="KW-1185">Reference proteome</keyword>
<keyword evidence="3" id="KW-1003">Cell membrane</keyword>
<keyword evidence="4 11" id="KW-0812">Transmembrane</keyword>
<feature type="domain" description="Peptidase C39" evidence="14">
    <location>
        <begin position="21"/>
        <end position="140"/>
    </location>
</feature>
<dbReference type="PROSITE" id="PS50929">
    <property type="entry name" value="ABC_TM1F"/>
    <property type="match status" value="1"/>
</dbReference>
<accession>A0A0F3ITJ8</accession>
<evidence type="ECO:0000259" key="14">
    <source>
        <dbReference type="PROSITE" id="PS50990"/>
    </source>
</evidence>
<gene>
    <name evidence="15" type="ORF">VZ95_08225</name>
</gene>
<dbReference type="FunFam" id="3.40.50.300:FF:000299">
    <property type="entry name" value="ABC transporter ATP-binding protein/permease"/>
    <property type="match status" value="1"/>
</dbReference>
<reference evidence="15 16" key="1">
    <citation type="submission" date="2015-03" db="EMBL/GenBank/DDBJ databases">
        <title>Draft genome sequence of Elstera litoralis.</title>
        <authorList>
            <person name="Rahalkar M.C."/>
            <person name="Dhakephalkar P.K."/>
            <person name="Pore S.D."/>
            <person name="Arora P."/>
            <person name="Kapse N.G."/>
            <person name="Pandit P.S."/>
        </authorList>
    </citation>
    <scope>NUCLEOTIDE SEQUENCE [LARGE SCALE GENOMIC DNA]</scope>
    <source>
        <strain evidence="15 16">Dia-1</strain>
    </source>
</reference>
<dbReference type="Pfam" id="PF00664">
    <property type="entry name" value="ABC_membrane"/>
    <property type="match status" value="1"/>
</dbReference>
<dbReference type="Pfam" id="PF00005">
    <property type="entry name" value="ABC_tran"/>
    <property type="match status" value="1"/>
</dbReference>
<evidence type="ECO:0000256" key="2">
    <source>
        <dbReference type="ARBA" id="ARBA00022448"/>
    </source>
</evidence>
<evidence type="ECO:0000256" key="11">
    <source>
        <dbReference type="SAM" id="Phobius"/>
    </source>
</evidence>
<dbReference type="Pfam" id="PF03412">
    <property type="entry name" value="Peptidase_C39"/>
    <property type="match status" value="1"/>
</dbReference>
<evidence type="ECO:0000259" key="13">
    <source>
        <dbReference type="PROSITE" id="PS50929"/>
    </source>
</evidence>
<dbReference type="PROSITE" id="PS00211">
    <property type="entry name" value="ABC_TRANSPORTER_1"/>
    <property type="match status" value="1"/>
</dbReference>
<evidence type="ECO:0000256" key="8">
    <source>
        <dbReference type="ARBA" id="ARBA00022989"/>
    </source>
</evidence>
<dbReference type="GO" id="GO:0043213">
    <property type="term" value="P:bacteriocin transport"/>
    <property type="evidence" value="ECO:0007669"/>
    <property type="project" value="UniProtKB-KW"/>
</dbReference>
<feature type="transmembrane region" description="Helical" evidence="11">
    <location>
        <begin position="397"/>
        <end position="417"/>
    </location>
</feature>
<comment type="subcellular location">
    <subcellularLocation>
        <location evidence="1">Cell membrane</location>
        <topology evidence="1">Multi-pass membrane protein</topology>
    </subcellularLocation>
</comment>
<dbReference type="Proteomes" id="UP000033774">
    <property type="component" value="Unassembled WGS sequence"/>
</dbReference>
<dbReference type="EMBL" id="LAJY01000186">
    <property type="protein sequence ID" value="KJV09947.1"/>
    <property type="molecule type" value="Genomic_DNA"/>
</dbReference>
<name>A0A0F3ITJ8_9PROT</name>
<keyword evidence="7" id="KW-0653">Protein transport</keyword>
<evidence type="ECO:0008006" key="17">
    <source>
        <dbReference type="Google" id="ProtNLM"/>
    </source>
</evidence>
<dbReference type="InterPro" id="IPR005074">
    <property type="entry name" value="Peptidase_C39"/>
</dbReference>
<dbReference type="PROSITE" id="PS50893">
    <property type="entry name" value="ABC_TRANSPORTER_2"/>
    <property type="match status" value="1"/>
</dbReference>
<evidence type="ECO:0000256" key="9">
    <source>
        <dbReference type="ARBA" id="ARBA00023136"/>
    </source>
</evidence>
<dbReference type="SUPFAM" id="SSF52540">
    <property type="entry name" value="P-loop containing nucleoside triphosphate hydrolases"/>
    <property type="match status" value="1"/>
</dbReference>
<keyword evidence="9 11" id="KW-0472">Membrane</keyword>
<evidence type="ECO:0000256" key="1">
    <source>
        <dbReference type="ARBA" id="ARBA00004651"/>
    </source>
</evidence>
<dbReference type="Gene3D" id="1.20.1560.10">
    <property type="entry name" value="ABC transporter type 1, transmembrane domain"/>
    <property type="match status" value="1"/>
</dbReference>
<proteinExistence type="predicted"/>
<dbReference type="InterPro" id="IPR017871">
    <property type="entry name" value="ABC_transporter-like_CS"/>
</dbReference>
<evidence type="ECO:0000256" key="5">
    <source>
        <dbReference type="ARBA" id="ARBA00022741"/>
    </source>
</evidence>
<dbReference type="InterPro" id="IPR011527">
    <property type="entry name" value="ABC1_TM_dom"/>
</dbReference>
<feature type="domain" description="ABC transporter" evidence="12">
    <location>
        <begin position="494"/>
        <end position="727"/>
    </location>
</feature>
<dbReference type="Gene3D" id="3.90.70.10">
    <property type="entry name" value="Cysteine proteinases"/>
    <property type="match status" value="1"/>
</dbReference>
<keyword evidence="8 11" id="KW-1133">Transmembrane helix</keyword>
<dbReference type="InterPro" id="IPR036640">
    <property type="entry name" value="ABC1_TM_sf"/>
</dbReference>
<dbReference type="PANTHER" id="PTHR24221">
    <property type="entry name" value="ATP-BINDING CASSETTE SUB-FAMILY B"/>
    <property type="match status" value="1"/>
</dbReference>
<evidence type="ECO:0000259" key="12">
    <source>
        <dbReference type="PROSITE" id="PS50893"/>
    </source>
</evidence>
<feature type="transmembrane region" description="Helical" evidence="11">
    <location>
        <begin position="307"/>
        <end position="328"/>
    </location>
</feature>
<dbReference type="InterPro" id="IPR039421">
    <property type="entry name" value="Type_1_exporter"/>
</dbReference>
<evidence type="ECO:0000256" key="7">
    <source>
        <dbReference type="ARBA" id="ARBA00022927"/>
    </source>
</evidence>
<evidence type="ECO:0000313" key="16">
    <source>
        <dbReference type="Proteomes" id="UP000033774"/>
    </source>
</evidence>
<dbReference type="GO" id="GO:0015031">
    <property type="term" value="P:protein transport"/>
    <property type="evidence" value="ECO:0007669"/>
    <property type="project" value="UniProtKB-KW"/>
</dbReference>
<keyword evidence="5" id="KW-0547">Nucleotide-binding</keyword>
<evidence type="ECO:0000256" key="6">
    <source>
        <dbReference type="ARBA" id="ARBA00022840"/>
    </source>
</evidence>
<sequence length="727" mass="77357">MAGLGNRWRAGRRAGVPTIMQQESVECGATCLAMVLAYYGRWVSPEELRELCGVSRDGTQSSSILRAARSFGLIAKGFSKTTADLANLPLPMILFWNFNHFVVLESISEKGAWINDPATGPRRVSMEEVDTAFTGVVLAFQPTEAFTPGGSRASLFSVIAANLATVKTGIIFAVLAGIGLLVPGIFTAGSYRIFTDEILVSGRSTWLAPLLVGLGIAALLAGALTWMQRQAQSRTETALGASIAVRYLWTLLGLPLSFFGQRYSGDIVNRLTQADRMASLIATGLVPALIGLVPILGFGAALFLLDWVLASIVVSVALVALLILSRAARSLENENRRSLNDEARLHGITLQGLSMRDDFRAAGTEALFMRRWQGAQAQVLGAEQRIAERSGLINETAALLLALAGIAVLIVGGVRIMDGALSIGLLVAAQALIGRFTGPMINLVGVGARLQSIRGISDRLNDALNYAERHAKPLPGGAETAAARLAALKTAEPLRLTDVSFSYNPRGAPALERLSLSVPVGGRIGLVGASGSGKSTLGRLIVGLVAPSEGQVEIFGHPLTDWPETQLRSQVAYVDQHIGLFGGTIRDNLTLWDESVPEEQYVAAAQDARIHDFISSRPGGYASVLMENGNNLSGGERQRLALARALTINPRILVLDEATSALDPVTEAAVMEAIRRRGCTCIVIAHRLSSIMDSDMILVMDKGRVVETGSHQALITKGGLYAALVEN</sequence>
<feature type="transmembrane region" description="Helical" evidence="11">
    <location>
        <begin position="280"/>
        <end position="301"/>
    </location>
</feature>
<dbReference type="InterPro" id="IPR003593">
    <property type="entry name" value="AAA+_ATPase"/>
</dbReference>
<dbReference type="InterPro" id="IPR003439">
    <property type="entry name" value="ABC_transporter-like_ATP-bd"/>
</dbReference>
<keyword evidence="6" id="KW-0067">ATP-binding</keyword>
<feature type="transmembrane region" description="Helical" evidence="11">
    <location>
        <begin position="206"/>
        <end position="227"/>
    </location>
</feature>
<evidence type="ECO:0000256" key="3">
    <source>
        <dbReference type="ARBA" id="ARBA00022475"/>
    </source>
</evidence>